<evidence type="ECO:0000259" key="4">
    <source>
        <dbReference type="PROSITE" id="PS00036"/>
    </source>
</evidence>
<evidence type="ECO:0000256" key="1">
    <source>
        <dbReference type="ARBA" id="ARBA00004123"/>
    </source>
</evidence>
<keyword evidence="6" id="KW-1185">Reference proteome</keyword>
<gene>
    <name evidence="5" type="primary">g3319</name>
    <name evidence="5" type="ORF">EsDP_00003319</name>
</gene>
<accession>A0ABQ0CNG2</accession>
<dbReference type="PROSITE" id="PS00036">
    <property type="entry name" value="BZIP_BASIC"/>
    <property type="match status" value="1"/>
</dbReference>
<dbReference type="PANTHER" id="PTHR40621:SF6">
    <property type="entry name" value="AP-1-LIKE TRANSCRIPTION FACTOR YAP1-RELATED"/>
    <property type="match status" value="1"/>
</dbReference>
<evidence type="ECO:0000256" key="3">
    <source>
        <dbReference type="SAM" id="MobiDB-lite"/>
    </source>
</evidence>
<protein>
    <recommendedName>
        <fullName evidence="4">BZIP domain-containing protein</fullName>
    </recommendedName>
</protein>
<dbReference type="InterPro" id="IPR050936">
    <property type="entry name" value="AP-1-like"/>
</dbReference>
<reference evidence="6" key="1">
    <citation type="submission" date="2024-06" db="EMBL/GenBank/DDBJ databases">
        <title>Draft Genome Sequences of Epichloe bromicola Strains Isolated from Elymus ciliaris.</title>
        <authorList>
            <consortium name="Epichloe bromicola genome sequencing consortium"/>
            <person name="Miura A."/>
            <person name="Imano S."/>
            <person name="Ashida A."/>
            <person name="Sato I."/>
            <person name="Chiba S."/>
            <person name="Tanaka A."/>
            <person name="Camagna M."/>
            <person name="Takemoto D."/>
        </authorList>
    </citation>
    <scope>NUCLEOTIDE SEQUENCE [LARGE SCALE GENOMIC DNA]</scope>
    <source>
        <strain evidence="6">DP</strain>
    </source>
</reference>
<feature type="compositionally biased region" description="Basic residues" evidence="3">
    <location>
        <begin position="41"/>
        <end position="57"/>
    </location>
</feature>
<dbReference type="PANTHER" id="PTHR40621">
    <property type="entry name" value="TRANSCRIPTION FACTOR KAPC-RELATED"/>
    <property type="match status" value="1"/>
</dbReference>
<evidence type="ECO:0000313" key="5">
    <source>
        <dbReference type="EMBL" id="GAB0134967.1"/>
    </source>
</evidence>
<dbReference type="SUPFAM" id="SSF57959">
    <property type="entry name" value="Leucine zipper domain"/>
    <property type="match status" value="1"/>
</dbReference>
<organism evidence="5 6">
    <name type="scientific">Epichloe bromicola</name>
    <dbReference type="NCBI Taxonomy" id="79588"/>
    <lineage>
        <taxon>Eukaryota</taxon>
        <taxon>Fungi</taxon>
        <taxon>Dikarya</taxon>
        <taxon>Ascomycota</taxon>
        <taxon>Pezizomycotina</taxon>
        <taxon>Sordariomycetes</taxon>
        <taxon>Hypocreomycetidae</taxon>
        <taxon>Hypocreales</taxon>
        <taxon>Clavicipitaceae</taxon>
        <taxon>Epichloe</taxon>
    </lineage>
</organism>
<dbReference type="InterPro" id="IPR046347">
    <property type="entry name" value="bZIP_sf"/>
</dbReference>
<comment type="caution">
    <text evidence="5">The sequence shown here is derived from an EMBL/GenBank/DDBJ whole genome shotgun (WGS) entry which is preliminary data.</text>
</comment>
<evidence type="ECO:0000313" key="6">
    <source>
        <dbReference type="Proteomes" id="UP001562357"/>
    </source>
</evidence>
<feature type="region of interest" description="Disordered" evidence="3">
    <location>
        <begin position="1"/>
        <end position="72"/>
    </location>
</feature>
<evidence type="ECO:0000256" key="2">
    <source>
        <dbReference type="ARBA" id="ARBA00023242"/>
    </source>
</evidence>
<keyword evidence="2" id="KW-0539">Nucleus</keyword>
<comment type="subcellular location">
    <subcellularLocation>
        <location evidence="1">Nucleus</location>
    </subcellularLocation>
</comment>
<feature type="compositionally biased region" description="Low complexity" evidence="3">
    <location>
        <begin position="23"/>
        <end position="35"/>
    </location>
</feature>
<sequence length="204" mass="22784">MNRDTNRLKKRITKVSAAPSHTPAQSAQPASLPSSNLGTKPKTKTKTKTKAKAKAKAKTTSPTPQHHRDDQKVATEMRRLAFRLRAQNRASQRAYRERKERRIRHLESLLQEAALREQTLTSACLALQAENERLRDGHDDASSGRVPAPPVPGISDNTALLPTQLDPALMQDQAVETGEFNLVPNLYDYSNPHAAYRLSWCSRT</sequence>
<proteinExistence type="predicted"/>
<dbReference type="InterPro" id="IPR004827">
    <property type="entry name" value="bZIP"/>
</dbReference>
<dbReference type="CDD" id="cd14688">
    <property type="entry name" value="bZIP_YAP"/>
    <property type="match status" value="1"/>
</dbReference>
<feature type="domain" description="BZIP" evidence="4">
    <location>
        <begin position="83"/>
        <end position="98"/>
    </location>
</feature>
<dbReference type="Proteomes" id="UP001562357">
    <property type="component" value="Unassembled WGS sequence"/>
</dbReference>
<dbReference type="Gene3D" id="1.20.5.170">
    <property type="match status" value="1"/>
</dbReference>
<dbReference type="EMBL" id="BAAFGZ010000104">
    <property type="protein sequence ID" value="GAB0134967.1"/>
    <property type="molecule type" value="Genomic_DNA"/>
</dbReference>
<name>A0ABQ0CNG2_9HYPO</name>